<keyword evidence="2" id="KW-1185">Reference proteome</keyword>
<evidence type="ECO:0000313" key="1">
    <source>
        <dbReference type="EMBL" id="CAD8205838.1"/>
    </source>
</evidence>
<comment type="caution">
    <text evidence="1">The sequence shown here is derived from an EMBL/GenBank/DDBJ whole genome shotgun (WGS) entry which is preliminary data.</text>
</comment>
<gene>
    <name evidence="1" type="ORF">PPENT_87.1.T1420024</name>
</gene>
<dbReference type="Proteomes" id="UP000689195">
    <property type="component" value="Unassembled WGS sequence"/>
</dbReference>
<reference evidence="1" key="1">
    <citation type="submission" date="2021-01" db="EMBL/GenBank/DDBJ databases">
        <authorList>
            <consortium name="Genoscope - CEA"/>
            <person name="William W."/>
        </authorList>
    </citation>
    <scope>NUCLEOTIDE SEQUENCE</scope>
</reference>
<evidence type="ECO:0000313" key="2">
    <source>
        <dbReference type="Proteomes" id="UP000689195"/>
    </source>
</evidence>
<dbReference type="EMBL" id="CAJJDO010000142">
    <property type="protein sequence ID" value="CAD8205838.1"/>
    <property type="molecule type" value="Genomic_DNA"/>
</dbReference>
<sequence length="126" mass="15043">MYQKEDSIREQLYLQYSNALEIVNVNLVNQKLGIMQNVEILHSSLNLVIFSEKITQRNVQDIFFKDAFFQCQMANKSNTWYQYKSQSYFLLALSFVINAAEFILENNDLNNFINQILKQVHKRWHN</sequence>
<accession>A0A8S1XZI0</accession>
<proteinExistence type="predicted"/>
<protein>
    <submittedName>
        <fullName evidence="1">Uncharacterized protein</fullName>
    </submittedName>
</protein>
<organism evidence="1 2">
    <name type="scientific">Paramecium pentaurelia</name>
    <dbReference type="NCBI Taxonomy" id="43138"/>
    <lineage>
        <taxon>Eukaryota</taxon>
        <taxon>Sar</taxon>
        <taxon>Alveolata</taxon>
        <taxon>Ciliophora</taxon>
        <taxon>Intramacronucleata</taxon>
        <taxon>Oligohymenophorea</taxon>
        <taxon>Peniculida</taxon>
        <taxon>Parameciidae</taxon>
        <taxon>Paramecium</taxon>
    </lineage>
</organism>
<name>A0A8S1XZI0_9CILI</name>
<dbReference type="AlphaFoldDB" id="A0A8S1XZI0"/>